<protein>
    <recommendedName>
        <fullName evidence="5">Glutathione S-transferase</fullName>
    </recommendedName>
</protein>
<dbReference type="InterPro" id="IPR040079">
    <property type="entry name" value="Glutathione_S-Trfase"/>
</dbReference>
<dbReference type="CDD" id="cd03039">
    <property type="entry name" value="GST_N_Sigma_like"/>
    <property type="match status" value="1"/>
</dbReference>
<dbReference type="FunFam" id="1.20.1050.10:FF:000056">
    <property type="entry name" value="Glutathione S-transferase"/>
    <property type="match status" value="1"/>
</dbReference>
<evidence type="ECO:0000313" key="4">
    <source>
        <dbReference type="Proteomes" id="UP001432322"/>
    </source>
</evidence>
<dbReference type="InterPro" id="IPR050213">
    <property type="entry name" value="GST_superfamily"/>
</dbReference>
<dbReference type="GO" id="GO:0004364">
    <property type="term" value="F:glutathione transferase activity"/>
    <property type="evidence" value="ECO:0007669"/>
    <property type="project" value="TreeGrafter"/>
</dbReference>
<dbReference type="AlphaFoldDB" id="A0AAV5V762"/>
<dbReference type="SFLD" id="SFLDG01205">
    <property type="entry name" value="AMPS.1"/>
    <property type="match status" value="1"/>
</dbReference>
<dbReference type="InterPro" id="IPR036249">
    <property type="entry name" value="Thioredoxin-like_sf"/>
</dbReference>
<dbReference type="InterPro" id="IPR010987">
    <property type="entry name" value="Glutathione-S-Trfase_C-like"/>
</dbReference>
<dbReference type="SUPFAM" id="SSF52833">
    <property type="entry name" value="Thioredoxin-like"/>
    <property type="match status" value="1"/>
</dbReference>
<accession>A0AAV5V762</accession>
<dbReference type="Proteomes" id="UP001432322">
    <property type="component" value="Unassembled WGS sequence"/>
</dbReference>
<feature type="non-terminal residue" evidence="3">
    <location>
        <position position="1"/>
    </location>
</feature>
<comment type="caution">
    <text evidence="3">The sequence shown here is derived from an EMBL/GenBank/DDBJ whole genome shotgun (WGS) entry which is preliminary data.</text>
</comment>
<dbReference type="PROSITE" id="PS50404">
    <property type="entry name" value="GST_NTER"/>
    <property type="match status" value="1"/>
</dbReference>
<evidence type="ECO:0000259" key="1">
    <source>
        <dbReference type="PROSITE" id="PS50404"/>
    </source>
</evidence>
<name>A0AAV5V762_9BILA</name>
<dbReference type="PANTHER" id="PTHR11571">
    <property type="entry name" value="GLUTATHIONE S-TRANSFERASE"/>
    <property type="match status" value="1"/>
</dbReference>
<dbReference type="Pfam" id="PF02798">
    <property type="entry name" value="GST_N"/>
    <property type="match status" value="1"/>
</dbReference>
<evidence type="ECO:0008006" key="5">
    <source>
        <dbReference type="Google" id="ProtNLM"/>
    </source>
</evidence>
<organism evidence="3 4">
    <name type="scientific">Pristionchus fissidentatus</name>
    <dbReference type="NCBI Taxonomy" id="1538716"/>
    <lineage>
        <taxon>Eukaryota</taxon>
        <taxon>Metazoa</taxon>
        <taxon>Ecdysozoa</taxon>
        <taxon>Nematoda</taxon>
        <taxon>Chromadorea</taxon>
        <taxon>Rhabditida</taxon>
        <taxon>Rhabditina</taxon>
        <taxon>Diplogasteromorpha</taxon>
        <taxon>Diplogasteroidea</taxon>
        <taxon>Neodiplogasteridae</taxon>
        <taxon>Pristionchus</taxon>
    </lineage>
</organism>
<dbReference type="InterPro" id="IPR036282">
    <property type="entry name" value="Glutathione-S-Trfase_C_sf"/>
</dbReference>
<dbReference type="InterPro" id="IPR004046">
    <property type="entry name" value="GST_C"/>
</dbReference>
<dbReference type="SUPFAM" id="SSF47616">
    <property type="entry name" value="GST C-terminal domain-like"/>
    <property type="match status" value="1"/>
</dbReference>
<dbReference type="Gene3D" id="3.40.30.10">
    <property type="entry name" value="Glutaredoxin"/>
    <property type="match status" value="1"/>
</dbReference>
<gene>
    <name evidence="3" type="ORF">PFISCL1PPCAC_6767</name>
</gene>
<dbReference type="PANTHER" id="PTHR11571:SF256">
    <property type="entry name" value="GST C-TERMINAL DOMAIN-CONTAINING PROTEIN-RELATED"/>
    <property type="match status" value="1"/>
</dbReference>
<reference evidence="3" key="1">
    <citation type="submission" date="2023-10" db="EMBL/GenBank/DDBJ databases">
        <title>Genome assembly of Pristionchus species.</title>
        <authorList>
            <person name="Yoshida K."/>
            <person name="Sommer R.J."/>
        </authorList>
    </citation>
    <scope>NUCLEOTIDE SEQUENCE</scope>
    <source>
        <strain evidence="3">RS5133</strain>
    </source>
</reference>
<feature type="domain" description="GST N-terminal" evidence="1">
    <location>
        <begin position="32"/>
        <end position="109"/>
    </location>
</feature>
<keyword evidence="4" id="KW-1185">Reference proteome</keyword>
<evidence type="ECO:0000259" key="2">
    <source>
        <dbReference type="PROSITE" id="PS50405"/>
    </source>
</evidence>
<evidence type="ECO:0000313" key="3">
    <source>
        <dbReference type="EMBL" id="GMT15470.1"/>
    </source>
</evidence>
<dbReference type="SFLD" id="SFLDS00019">
    <property type="entry name" value="Glutathione_Transferase_(cytos"/>
    <property type="match status" value="1"/>
</dbReference>
<feature type="domain" description="GST C-terminal" evidence="2">
    <location>
        <begin position="111"/>
        <end position="240"/>
    </location>
</feature>
<dbReference type="GO" id="GO:0006749">
    <property type="term" value="P:glutathione metabolic process"/>
    <property type="evidence" value="ECO:0007669"/>
    <property type="project" value="TreeGrafter"/>
</dbReference>
<sequence length="240" mass="26994">SLSITSIHFCLSFSTQPIVLTEIGPGRNNKMPEYKLTYFDLRGRAEPIRMLFAIAGLPLEDRRVTMEEWADVSKTTPFAALPMLEVDGFKIAQTKAILRYIARETGYAGSDNLSAAYADSLADQFADFITAFVPWHIVNVGYAPGDKDALYESTYVPARAKNFPFFEEALKKSTTGWIANTPELTYADVMIGALLEMLKTVDPKADALFDGFPLIEAFYKKFFAHPKLQKYLEERPDAKY</sequence>
<dbReference type="SFLD" id="SFLDG00363">
    <property type="entry name" value="AMPS_(cytGST):_Alpha-__Mu-__Pi"/>
    <property type="match status" value="1"/>
</dbReference>
<dbReference type="InterPro" id="IPR004045">
    <property type="entry name" value="Glutathione_S-Trfase_N"/>
</dbReference>
<dbReference type="Gene3D" id="1.20.1050.10">
    <property type="match status" value="1"/>
</dbReference>
<dbReference type="CDD" id="cd03192">
    <property type="entry name" value="GST_C_Sigma_like"/>
    <property type="match status" value="1"/>
</dbReference>
<dbReference type="Pfam" id="PF14497">
    <property type="entry name" value="GST_C_3"/>
    <property type="match status" value="1"/>
</dbReference>
<dbReference type="PROSITE" id="PS50405">
    <property type="entry name" value="GST_CTER"/>
    <property type="match status" value="1"/>
</dbReference>
<proteinExistence type="predicted"/>
<dbReference type="EMBL" id="BTSY01000002">
    <property type="protein sequence ID" value="GMT15470.1"/>
    <property type="molecule type" value="Genomic_DNA"/>
</dbReference>
<dbReference type="FunFam" id="3.40.30.10:FF:000189">
    <property type="entry name" value="Glutathione S-Transferase"/>
    <property type="match status" value="1"/>
</dbReference>